<evidence type="ECO:0000256" key="1">
    <source>
        <dbReference type="SAM" id="MobiDB-lite"/>
    </source>
</evidence>
<gene>
    <name evidence="3" type="ORF">Fmac_023107</name>
</gene>
<dbReference type="PANTHER" id="PTHR33177">
    <property type="entry name" value="PUTATIVE-RELATED"/>
    <property type="match status" value="1"/>
</dbReference>
<sequence>MYLVDSKVGAASEETNKKSLTESGVHENCSGIDLELKLSLPGFSYENAPNALKPPQSVTLMAPSSSRGVYLPPVLRNEENHEPAASTDELTSMTVMACNNCLIYVMVSEFNPKCPNCQNYNLFNIFEVLDPAEKLRTGFN</sequence>
<name>A0ABD1LKJ6_9FABA</name>
<reference evidence="3 4" key="1">
    <citation type="submission" date="2024-08" db="EMBL/GenBank/DDBJ databases">
        <title>Insights into the chromosomal genome structure of Flemingia macrophylla.</title>
        <authorList>
            <person name="Ding Y."/>
            <person name="Zhao Y."/>
            <person name="Bi W."/>
            <person name="Wu M."/>
            <person name="Zhao G."/>
            <person name="Gong Y."/>
            <person name="Li W."/>
            <person name="Zhang P."/>
        </authorList>
    </citation>
    <scope>NUCLEOTIDE SEQUENCE [LARGE SCALE GENOMIC DNA]</scope>
    <source>
        <strain evidence="3">DYQJB</strain>
        <tissue evidence="3">Leaf</tissue>
    </source>
</reference>
<dbReference type="Pfam" id="PF24747">
    <property type="entry name" value="Zn-ribbon_GIR1"/>
    <property type="match status" value="1"/>
</dbReference>
<dbReference type="EMBL" id="JBGMDY010000008">
    <property type="protein sequence ID" value="KAL2324049.1"/>
    <property type="molecule type" value="Genomic_DNA"/>
</dbReference>
<organism evidence="3 4">
    <name type="scientific">Flemingia macrophylla</name>
    <dbReference type="NCBI Taxonomy" id="520843"/>
    <lineage>
        <taxon>Eukaryota</taxon>
        <taxon>Viridiplantae</taxon>
        <taxon>Streptophyta</taxon>
        <taxon>Embryophyta</taxon>
        <taxon>Tracheophyta</taxon>
        <taxon>Spermatophyta</taxon>
        <taxon>Magnoliopsida</taxon>
        <taxon>eudicotyledons</taxon>
        <taxon>Gunneridae</taxon>
        <taxon>Pentapetalae</taxon>
        <taxon>rosids</taxon>
        <taxon>fabids</taxon>
        <taxon>Fabales</taxon>
        <taxon>Fabaceae</taxon>
        <taxon>Papilionoideae</taxon>
        <taxon>50 kb inversion clade</taxon>
        <taxon>NPAAA clade</taxon>
        <taxon>indigoferoid/millettioid clade</taxon>
        <taxon>Phaseoleae</taxon>
        <taxon>Flemingia</taxon>
    </lineage>
</organism>
<evidence type="ECO:0000313" key="4">
    <source>
        <dbReference type="Proteomes" id="UP001603857"/>
    </source>
</evidence>
<dbReference type="InterPro" id="IPR056440">
    <property type="entry name" value="Zn-ribbon_GIR1"/>
</dbReference>
<feature type="domain" description="GIR1-like zinc ribbon" evidence="2">
    <location>
        <begin position="91"/>
        <end position="119"/>
    </location>
</feature>
<dbReference type="InterPro" id="IPR055281">
    <property type="entry name" value="GIR1-2/SIED1"/>
</dbReference>
<accession>A0ABD1LKJ6</accession>
<protein>
    <recommendedName>
        <fullName evidence="2">GIR1-like zinc ribbon domain-containing protein</fullName>
    </recommendedName>
</protein>
<evidence type="ECO:0000259" key="2">
    <source>
        <dbReference type="Pfam" id="PF24747"/>
    </source>
</evidence>
<keyword evidence="4" id="KW-1185">Reference proteome</keyword>
<comment type="caution">
    <text evidence="3">The sequence shown here is derived from an EMBL/GenBank/DDBJ whole genome shotgun (WGS) entry which is preliminary data.</text>
</comment>
<proteinExistence type="predicted"/>
<evidence type="ECO:0000313" key="3">
    <source>
        <dbReference type="EMBL" id="KAL2324049.1"/>
    </source>
</evidence>
<dbReference type="Proteomes" id="UP001603857">
    <property type="component" value="Unassembled WGS sequence"/>
</dbReference>
<dbReference type="PANTHER" id="PTHR33177:SF74">
    <property type="entry name" value="PROTEIN GL2-INTERACTING REPRESSOR 1"/>
    <property type="match status" value="1"/>
</dbReference>
<dbReference type="AlphaFoldDB" id="A0ABD1LKJ6"/>
<feature type="region of interest" description="Disordered" evidence="1">
    <location>
        <begin position="1"/>
        <end position="22"/>
    </location>
</feature>